<dbReference type="Proteomes" id="UP000828390">
    <property type="component" value="Unassembled WGS sequence"/>
</dbReference>
<gene>
    <name evidence="1" type="ORF">DPMN_080916</name>
</gene>
<comment type="caution">
    <text evidence="1">The sequence shown here is derived from an EMBL/GenBank/DDBJ whole genome shotgun (WGS) entry which is preliminary data.</text>
</comment>
<dbReference type="EMBL" id="JAIWYP010000016">
    <property type="protein sequence ID" value="KAH3693483.1"/>
    <property type="molecule type" value="Genomic_DNA"/>
</dbReference>
<reference evidence="1" key="1">
    <citation type="journal article" date="2019" name="bioRxiv">
        <title>The Genome of the Zebra Mussel, Dreissena polymorpha: A Resource for Invasive Species Research.</title>
        <authorList>
            <person name="McCartney M.A."/>
            <person name="Auch B."/>
            <person name="Kono T."/>
            <person name="Mallez S."/>
            <person name="Zhang Y."/>
            <person name="Obille A."/>
            <person name="Becker A."/>
            <person name="Abrahante J.E."/>
            <person name="Garbe J."/>
            <person name="Badalamenti J.P."/>
            <person name="Herman A."/>
            <person name="Mangelson H."/>
            <person name="Liachko I."/>
            <person name="Sullivan S."/>
            <person name="Sone E.D."/>
            <person name="Koren S."/>
            <person name="Silverstein K.A.T."/>
            <person name="Beckman K.B."/>
            <person name="Gohl D.M."/>
        </authorList>
    </citation>
    <scope>NUCLEOTIDE SEQUENCE</scope>
    <source>
        <strain evidence="1">Duluth1</strain>
        <tissue evidence="1">Whole animal</tissue>
    </source>
</reference>
<organism evidence="1 2">
    <name type="scientific">Dreissena polymorpha</name>
    <name type="common">Zebra mussel</name>
    <name type="synonym">Mytilus polymorpha</name>
    <dbReference type="NCBI Taxonomy" id="45954"/>
    <lineage>
        <taxon>Eukaryota</taxon>
        <taxon>Metazoa</taxon>
        <taxon>Spiralia</taxon>
        <taxon>Lophotrochozoa</taxon>
        <taxon>Mollusca</taxon>
        <taxon>Bivalvia</taxon>
        <taxon>Autobranchia</taxon>
        <taxon>Heteroconchia</taxon>
        <taxon>Euheterodonta</taxon>
        <taxon>Imparidentia</taxon>
        <taxon>Neoheterodontei</taxon>
        <taxon>Myida</taxon>
        <taxon>Dreissenoidea</taxon>
        <taxon>Dreissenidae</taxon>
        <taxon>Dreissena</taxon>
    </lineage>
</organism>
<evidence type="ECO:0000313" key="2">
    <source>
        <dbReference type="Proteomes" id="UP000828390"/>
    </source>
</evidence>
<evidence type="ECO:0000313" key="1">
    <source>
        <dbReference type="EMBL" id="KAH3693483.1"/>
    </source>
</evidence>
<accession>A0A9D3Y404</accession>
<name>A0A9D3Y404_DREPO</name>
<keyword evidence="2" id="KW-1185">Reference proteome</keyword>
<protein>
    <submittedName>
        <fullName evidence="1">Uncharacterized protein</fullName>
    </submittedName>
</protein>
<sequence>MKSVQPVQESNPGHLNCMASALPTELTGPPHIFPPILLKFGTVTHDRSTCQTVLRLGLLTLFSSSTA</sequence>
<proteinExistence type="predicted"/>
<dbReference type="AlphaFoldDB" id="A0A9D3Y404"/>
<reference evidence="1" key="2">
    <citation type="submission" date="2020-11" db="EMBL/GenBank/DDBJ databases">
        <authorList>
            <person name="McCartney M.A."/>
            <person name="Auch B."/>
            <person name="Kono T."/>
            <person name="Mallez S."/>
            <person name="Becker A."/>
            <person name="Gohl D.M."/>
            <person name="Silverstein K.A.T."/>
            <person name="Koren S."/>
            <person name="Bechman K.B."/>
            <person name="Herman A."/>
            <person name="Abrahante J.E."/>
            <person name="Garbe J."/>
        </authorList>
    </citation>
    <scope>NUCLEOTIDE SEQUENCE</scope>
    <source>
        <strain evidence="1">Duluth1</strain>
        <tissue evidence="1">Whole animal</tissue>
    </source>
</reference>